<evidence type="ECO:0000313" key="1">
    <source>
        <dbReference type="EMBL" id="MBA4620555.1"/>
    </source>
</evidence>
<dbReference type="EMBL" id="GISG01030852">
    <property type="protein sequence ID" value="MBA4620556.1"/>
    <property type="molecule type" value="Transcribed_RNA"/>
</dbReference>
<organism evidence="1">
    <name type="scientific">Opuntia streptacantha</name>
    <name type="common">Prickly pear cactus</name>
    <name type="synonym">Opuntia cardona</name>
    <dbReference type="NCBI Taxonomy" id="393608"/>
    <lineage>
        <taxon>Eukaryota</taxon>
        <taxon>Viridiplantae</taxon>
        <taxon>Streptophyta</taxon>
        <taxon>Embryophyta</taxon>
        <taxon>Tracheophyta</taxon>
        <taxon>Spermatophyta</taxon>
        <taxon>Magnoliopsida</taxon>
        <taxon>eudicotyledons</taxon>
        <taxon>Gunneridae</taxon>
        <taxon>Pentapetalae</taxon>
        <taxon>Caryophyllales</taxon>
        <taxon>Cactineae</taxon>
        <taxon>Cactaceae</taxon>
        <taxon>Opuntioideae</taxon>
        <taxon>Opuntia</taxon>
    </lineage>
</organism>
<protein>
    <submittedName>
        <fullName evidence="1">Uncharacterized protein</fullName>
    </submittedName>
</protein>
<proteinExistence type="predicted"/>
<dbReference type="EMBL" id="GISG01030851">
    <property type="protein sequence ID" value="MBA4620555.1"/>
    <property type="molecule type" value="Transcribed_RNA"/>
</dbReference>
<reference evidence="1" key="2">
    <citation type="submission" date="2020-07" db="EMBL/GenBank/DDBJ databases">
        <authorList>
            <person name="Vera ALvarez R."/>
            <person name="Arias-Moreno D.M."/>
            <person name="Jimenez-Jacinto V."/>
            <person name="Jimenez-Bremont J.F."/>
            <person name="Swaminathan K."/>
            <person name="Moose S.P."/>
            <person name="Guerrero-Gonzalez M.L."/>
            <person name="Marino-Ramirez L."/>
            <person name="Landsman D."/>
            <person name="Rodriguez-Kessler M."/>
            <person name="Delgado-Sanchez P."/>
        </authorList>
    </citation>
    <scope>NUCLEOTIDE SEQUENCE</scope>
    <source>
        <tissue evidence="1">Cladode</tissue>
    </source>
</reference>
<sequence length="103" mass="11232">MILTTLSLVLNRGNSTLLPPVNGRRDANVLIPEASTLIGLLSMEHPVVADLRSSKEGAELMVGKISKLVQLELVRLVHAVHLVHMLHVLLEHIESLVLVIKAP</sequence>
<accession>A0A7C8YKT6</accession>
<reference evidence="1" key="1">
    <citation type="journal article" date="2013" name="J. Plant Res.">
        <title>Effect of fungi and light on seed germination of three Opuntia species from semiarid lands of central Mexico.</title>
        <authorList>
            <person name="Delgado-Sanchez P."/>
            <person name="Jimenez-Bremont J.F."/>
            <person name="Guerrero-Gonzalez Mde L."/>
            <person name="Flores J."/>
        </authorList>
    </citation>
    <scope>NUCLEOTIDE SEQUENCE</scope>
    <source>
        <tissue evidence="1">Cladode</tissue>
    </source>
</reference>
<name>A0A7C8YKT6_OPUST</name>
<dbReference type="AlphaFoldDB" id="A0A7C8YKT6"/>